<dbReference type="InterPro" id="IPR036278">
    <property type="entry name" value="Sialidase_sf"/>
</dbReference>
<keyword evidence="2" id="KW-1185">Reference proteome</keyword>
<accession>A0A1W2GDW9</accession>
<dbReference type="Proteomes" id="UP000192472">
    <property type="component" value="Unassembled WGS sequence"/>
</dbReference>
<proteinExistence type="predicted"/>
<gene>
    <name evidence="1" type="ORF">SAMN04488029_2151</name>
</gene>
<dbReference type="STRING" id="692418.SAMN04488029_2151"/>
<reference evidence="1 2" key="1">
    <citation type="submission" date="2017-04" db="EMBL/GenBank/DDBJ databases">
        <authorList>
            <person name="Afonso C.L."/>
            <person name="Miller P.J."/>
            <person name="Scott M.A."/>
            <person name="Spackman E."/>
            <person name="Goraichik I."/>
            <person name="Dimitrov K.M."/>
            <person name="Suarez D.L."/>
            <person name="Swayne D.E."/>
        </authorList>
    </citation>
    <scope>NUCLEOTIDE SEQUENCE [LARGE SCALE GENOMIC DNA]</scope>
    <source>
        <strain evidence="1 2">DSM 26133</strain>
    </source>
</reference>
<name>A0A1W2GDW9_REIFA</name>
<dbReference type="Gene3D" id="2.130.10.10">
    <property type="entry name" value="YVTN repeat-like/Quinoprotein amine dehydrogenase"/>
    <property type="match status" value="1"/>
</dbReference>
<sequence>MYRTLTILSIFFLLLSCKEDEGSQDENPNSVAVGDKIYTIEDGFDQEGARGQYLANSFKISVTDFEGKPQYAQISFELSDEGGRVTEVYDSEPGEEDWIVFRWKLGCQDETQTLTIKDNVCNISKDGCVDVTIFEITINTSEPTAGWVEACYEFDFGYSSIEKIFTHEDELFVYTYSDLFVTDDITTNSWNEINTSTQLDEYNDVWHFENGEMIFNSGSSLYLSENNGRNWSNIYVPSYGDGQITILANGKYLYISEYSQSVYESPDKGNTWNVLISDLASLTGESYTGVLAITSSANIGYVITKNHYIIEINLSSNNVHTFSSDAWNGYANVDEAYAMVEGNHLILVTNDYSNYEASVLNLNTDSQTSSFGLASSGTLIKDSGKIYLLPEYNQDHYYEYDGGNFEFKPLDLEESGSYYYGRLTIFNGKPVYYSSSSNKFYYYND</sequence>
<dbReference type="SUPFAM" id="SSF50939">
    <property type="entry name" value="Sialidases"/>
    <property type="match status" value="1"/>
</dbReference>
<dbReference type="EMBL" id="FWYF01000002">
    <property type="protein sequence ID" value="SMD34714.1"/>
    <property type="molecule type" value="Genomic_DNA"/>
</dbReference>
<dbReference type="InterPro" id="IPR015943">
    <property type="entry name" value="WD40/YVTN_repeat-like_dom_sf"/>
</dbReference>
<evidence type="ECO:0000313" key="1">
    <source>
        <dbReference type="EMBL" id="SMD34714.1"/>
    </source>
</evidence>
<organism evidence="1 2">
    <name type="scientific">Reichenbachiella faecimaris</name>
    <dbReference type="NCBI Taxonomy" id="692418"/>
    <lineage>
        <taxon>Bacteria</taxon>
        <taxon>Pseudomonadati</taxon>
        <taxon>Bacteroidota</taxon>
        <taxon>Cytophagia</taxon>
        <taxon>Cytophagales</taxon>
        <taxon>Reichenbachiellaceae</taxon>
        <taxon>Reichenbachiella</taxon>
    </lineage>
</organism>
<evidence type="ECO:0000313" key="2">
    <source>
        <dbReference type="Proteomes" id="UP000192472"/>
    </source>
</evidence>
<evidence type="ECO:0008006" key="3">
    <source>
        <dbReference type="Google" id="ProtNLM"/>
    </source>
</evidence>
<dbReference type="PROSITE" id="PS51257">
    <property type="entry name" value="PROKAR_LIPOPROTEIN"/>
    <property type="match status" value="1"/>
</dbReference>
<protein>
    <recommendedName>
        <fullName evidence="3">BNR/Asp-box repeat-containing protein</fullName>
    </recommendedName>
</protein>
<dbReference type="AlphaFoldDB" id="A0A1W2GDW9"/>